<accession>A0A0V0QGP5</accession>
<evidence type="ECO:0000313" key="2">
    <source>
        <dbReference type="Proteomes" id="UP000054937"/>
    </source>
</evidence>
<dbReference type="Proteomes" id="UP000054937">
    <property type="component" value="Unassembled WGS sequence"/>
</dbReference>
<evidence type="ECO:0000313" key="1">
    <source>
        <dbReference type="EMBL" id="KRX01316.1"/>
    </source>
</evidence>
<reference evidence="1 2" key="1">
    <citation type="journal article" date="2015" name="Sci. Rep.">
        <title>Genome of the facultative scuticociliatosis pathogen Pseudocohnilembus persalinus provides insight into its virulence through horizontal gene transfer.</title>
        <authorList>
            <person name="Xiong J."/>
            <person name="Wang G."/>
            <person name="Cheng J."/>
            <person name="Tian M."/>
            <person name="Pan X."/>
            <person name="Warren A."/>
            <person name="Jiang C."/>
            <person name="Yuan D."/>
            <person name="Miao W."/>
        </authorList>
    </citation>
    <scope>NUCLEOTIDE SEQUENCE [LARGE SCALE GENOMIC DNA]</scope>
    <source>
        <strain evidence="1">36N120E</strain>
    </source>
</reference>
<dbReference type="EMBL" id="LDAU01000171">
    <property type="protein sequence ID" value="KRX01316.1"/>
    <property type="molecule type" value="Genomic_DNA"/>
</dbReference>
<protein>
    <submittedName>
        <fullName evidence="1">Uncharacterized protein</fullName>
    </submittedName>
</protein>
<proteinExistence type="predicted"/>
<dbReference type="InParanoid" id="A0A0V0QGP5"/>
<sequence length="102" mass="11872">MPQILVQLKESIEVELENLSEQEAHNVIEGYSFAPHTLPRDLLISVKKRIIEILKQHPFKLNTPFISNFVIFMYSQQEGIKYQSTSIVIFLVWGNIWGSQKL</sequence>
<dbReference type="AlphaFoldDB" id="A0A0V0QGP5"/>
<gene>
    <name evidence="1" type="ORF">PPERSA_11763</name>
</gene>
<comment type="caution">
    <text evidence="1">The sequence shown here is derived from an EMBL/GenBank/DDBJ whole genome shotgun (WGS) entry which is preliminary data.</text>
</comment>
<organism evidence="1 2">
    <name type="scientific">Pseudocohnilembus persalinus</name>
    <name type="common">Ciliate</name>
    <dbReference type="NCBI Taxonomy" id="266149"/>
    <lineage>
        <taxon>Eukaryota</taxon>
        <taxon>Sar</taxon>
        <taxon>Alveolata</taxon>
        <taxon>Ciliophora</taxon>
        <taxon>Intramacronucleata</taxon>
        <taxon>Oligohymenophorea</taxon>
        <taxon>Scuticociliatia</taxon>
        <taxon>Philasterida</taxon>
        <taxon>Pseudocohnilembidae</taxon>
        <taxon>Pseudocohnilembus</taxon>
    </lineage>
</organism>
<name>A0A0V0QGP5_PSEPJ</name>
<keyword evidence="2" id="KW-1185">Reference proteome</keyword>